<evidence type="ECO:0000256" key="5">
    <source>
        <dbReference type="ARBA" id="ARBA00022840"/>
    </source>
</evidence>
<dbReference type="InterPro" id="IPR002320">
    <property type="entry name" value="Thr-tRNA-ligase_IIa"/>
</dbReference>
<organism evidence="11 12">
    <name type="scientific">Acyrthosiphon pisum</name>
    <name type="common">Pea aphid</name>
    <dbReference type="NCBI Taxonomy" id="7029"/>
    <lineage>
        <taxon>Eukaryota</taxon>
        <taxon>Metazoa</taxon>
        <taxon>Ecdysozoa</taxon>
        <taxon>Arthropoda</taxon>
        <taxon>Hexapoda</taxon>
        <taxon>Insecta</taxon>
        <taxon>Pterygota</taxon>
        <taxon>Neoptera</taxon>
        <taxon>Paraneoptera</taxon>
        <taxon>Hemiptera</taxon>
        <taxon>Sternorrhyncha</taxon>
        <taxon>Aphidomorpha</taxon>
        <taxon>Aphidoidea</taxon>
        <taxon>Aphididae</taxon>
        <taxon>Macrosiphini</taxon>
        <taxon>Acyrthosiphon</taxon>
    </lineage>
</organism>
<evidence type="ECO:0000256" key="4">
    <source>
        <dbReference type="ARBA" id="ARBA00022741"/>
    </source>
</evidence>
<dbReference type="GO" id="GO:0005739">
    <property type="term" value="C:mitochondrion"/>
    <property type="evidence" value="ECO:0007669"/>
    <property type="project" value="TreeGrafter"/>
</dbReference>
<keyword evidence="3" id="KW-0436">Ligase</keyword>
<dbReference type="PANTHER" id="PTHR11451">
    <property type="entry name" value="THREONINE-TRNA LIGASE"/>
    <property type="match status" value="1"/>
</dbReference>
<dbReference type="GO" id="GO:0006435">
    <property type="term" value="P:threonyl-tRNA aminoacylation"/>
    <property type="evidence" value="ECO:0007669"/>
    <property type="project" value="InterPro"/>
</dbReference>
<keyword evidence="6" id="KW-0648">Protein biosynthesis</keyword>
<comment type="catalytic activity">
    <reaction evidence="9">
        <text>tRNA(Thr) + L-threonine + ATP = L-threonyl-tRNA(Thr) + AMP + diphosphate + H(+)</text>
        <dbReference type="Rhea" id="RHEA:24624"/>
        <dbReference type="Rhea" id="RHEA-COMP:9670"/>
        <dbReference type="Rhea" id="RHEA-COMP:9704"/>
        <dbReference type="ChEBI" id="CHEBI:15378"/>
        <dbReference type="ChEBI" id="CHEBI:30616"/>
        <dbReference type="ChEBI" id="CHEBI:33019"/>
        <dbReference type="ChEBI" id="CHEBI:57926"/>
        <dbReference type="ChEBI" id="CHEBI:78442"/>
        <dbReference type="ChEBI" id="CHEBI:78534"/>
        <dbReference type="ChEBI" id="CHEBI:456215"/>
        <dbReference type="EC" id="6.1.1.3"/>
    </reaction>
</comment>
<keyword evidence="7" id="KW-0030">Aminoacyl-tRNA synthetase</keyword>
<dbReference type="EnsemblMetazoa" id="XM_003248649.1">
    <property type="protein sequence ID" value="XP_003248697.1"/>
    <property type="gene ID" value="LOC100575328"/>
</dbReference>
<evidence type="ECO:0000256" key="9">
    <source>
        <dbReference type="ARBA" id="ARBA00049515"/>
    </source>
</evidence>
<dbReference type="InterPro" id="IPR045864">
    <property type="entry name" value="aa-tRNA-synth_II/BPL/LPL"/>
</dbReference>
<dbReference type="GO" id="GO:0004829">
    <property type="term" value="F:threonine-tRNA ligase activity"/>
    <property type="evidence" value="ECO:0007669"/>
    <property type="project" value="UniProtKB-EC"/>
</dbReference>
<accession>A0A8R1W831</accession>
<dbReference type="GO" id="GO:0005524">
    <property type="term" value="F:ATP binding"/>
    <property type="evidence" value="ECO:0007669"/>
    <property type="project" value="UniProtKB-KW"/>
</dbReference>
<evidence type="ECO:0000256" key="8">
    <source>
        <dbReference type="ARBA" id="ARBA00031900"/>
    </source>
</evidence>
<keyword evidence="4" id="KW-0547">Nucleotide-binding</keyword>
<dbReference type="PANTHER" id="PTHR11451:SF46">
    <property type="entry name" value="THREONINE--TRNA LIGASE"/>
    <property type="match status" value="1"/>
</dbReference>
<evidence type="ECO:0000256" key="2">
    <source>
        <dbReference type="ARBA" id="ARBA00013163"/>
    </source>
</evidence>
<evidence type="ECO:0000313" key="12">
    <source>
        <dbReference type="Proteomes" id="UP000007819"/>
    </source>
</evidence>
<evidence type="ECO:0000256" key="7">
    <source>
        <dbReference type="ARBA" id="ARBA00023146"/>
    </source>
</evidence>
<evidence type="ECO:0000259" key="10">
    <source>
        <dbReference type="PROSITE" id="PS50862"/>
    </source>
</evidence>
<dbReference type="PROSITE" id="PS50862">
    <property type="entry name" value="AA_TRNA_LIGASE_II"/>
    <property type="match status" value="1"/>
</dbReference>
<reference evidence="12" key="1">
    <citation type="submission" date="2010-06" db="EMBL/GenBank/DDBJ databases">
        <authorList>
            <person name="Jiang H."/>
            <person name="Abraham K."/>
            <person name="Ali S."/>
            <person name="Alsbrooks S.L."/>
            <person name="Anim B.N."/>
            <person name="Anosike U.S."/>
            <person name="Attaway T."/>
            <person name="Bandaranaike D.P."/>
            <person name="Battles P.K."/>
            <person name="Bell S.N."/>
            <person name="Bell A.V."/>
            <person name="Beltran B."/>
            <person name="Bickham C."/>
            <person name="Bustamante Y."/>
            <person name="Caleb T."/>
            <person name="Canada A."/>
            <person name="Cardenas V."/>
            <person name="Carter K."/>
            <person name="Chacko J."/>
            <person name="Chandrabose M.N."/>
            <person name="Chavez D."/>
            <person name="Chavez A."/>
            <person name="Chen L."/>
            <person name="Chu H.-S."/>
            <person name="Claassen K.J."/>
            <person name="Cockrell R."/>
            <person name="Collins M."/>
            <person name="Cooper J.A."/>
            <person name="Cree A."/>
            <person name="Curry S.M."/>
            <person name="Da Y."/>
            <person name="Dao M.D."/>
            <person name="Das B."/>
            <person name="Davila M.-L."/>
            <person name="Davy-Carroll L."/>
            <person name="Denson S."/>
            <person name="Dinh H."/>
            <person name="Ebong V.E."/>
            <person name="Edwards J.R."/>
            <person name="Egan A."/>
            <person name="El-Daye J."/>
            <person name="Escobedo L."/>
            <person name="Fernandez S."/>
            <person name="Fernando P.R."/>
            <person name="Flagg N."/>
            <person name="Forbes L.D."/>
            <person name="Fowler R.G."/>
            <person name="Fu Q."/>
            <person name="Gabisi R.A."/>
            <person name="Ganer J."/>
            <person name="Garbino Pronczuk A."/>
            <person name="Garcia R.M."/>
            <person name="Garner T."/>
            <person name="Garrett T.E."/>
            <person name="Gonzalez D.A."/>
            <person name="Hamid H."/>
            <person name="Hawkins E.S."/>
            <person name="Hirani K."/>
            <person name="Hogues M.E."/>
            <person name="Hollins B."/>
            <person name="Hsiao C.-H."/>
            <person name="Jabil R."/>
            <person name="James M.L."/>
            <person name="Jhangiani S.N."/>
            <person name="Johnson B."/>
            <person name="Johnson Q."/>
            <person name="Joshi V."/>
            <person name="Kalu J.B."/>
            <person name="Kam C."/>
            <person name="Kashfia A."/>
            <person name="Keebler J."/>
            <person name="Kisamo H."/>
            <person name="Kovar C.L."/>
            <person name="Lago L.A."/>
            <person name="Lai C.-Y."/>
            <person name="Laidlaw J."/>
            <person name="Lara F."/>
            <person name="Le T.-K."/>
            <person name="Lee S.L."/>
            <person name="Legall F.H."/>
            <person name="Lemon S.J."/>
            <person name="Lewis L.R."/>
            <person name="Li B."/>
            <person name="Liu Y."/>
            <person name="Liu Y.-S."/>
            <person name="Lopez J."/>
            <person name="Lozado R.J."/>
            <person name="Lu J."/>
            <person name="Madu R.C."/>
            <person name="Maheshwari M."/>
            <person name="Maheshwari R."/>
            <person name="Malloy K."/>
            <person name="Martinez E."/>
            <person name="Mathew T."/>
            <person name="Mercado I.C."/>
            <person name="Mercado C."/>
            <person name="Meyer B."/>
            <person name="Montgomery K."/>
            <person name="Morgan M.B."/>
            <person name="Munidasa M."/>
            <person name="Nazareth L.V."/>
            <person name="Nelson J."/>
            <person name="Ng B.M."/>
            <person name="Nguyen N.B."/>
            <person name="Nguyen P.Q."/>
            <person name="Nguyen T."/>
            <person name="Obregon M."/>
            <person name="Okwuonu G.O."/>
            <person name="Onwere C.G."/>
            <person name="Orozco G."/>
            <person name="Parra A."/>
            <person name="Patel S."/>
            <person name="Patil S."/>
            <person name="Perez A."/>
            <person name="Perez Y."/>
            <person name="Pham C."/>
            <person name="Primus E.L."/>
            <person name="Pu L.-L."/>
            <person name="Puazo M."/>
            <person name="Qin X."/>
            <person name="Quiroz J.B."/>
            <person name="Reese J."/>
            <person name="Richards S."/>
            <person name="Rives C.M."/>
            <person name="Robberts R."/>
            <person name="Ruiz S.J."/>
            <person name="Ruiz M.J."/>
            <person name="Santibanez J."/>
            <person name="Schneider B.W."/>
            <person name="Sisson I."/>
            <person name="Smith M."/>
            <person name="Sodergren E."/>
            <person name="Song X.-Z."/>
            <person name="Song B.B."/>
            <person name="Summersgill H."/>
            <person name="Thelus R."/>
            <person name="Thornton R.D."/>
            <person name="Trejos Z.Y."/>
            <person name="Usmani K."/>
            <person name="Vattathil S."/>
            <person name="Villasana D."/>
            <person name="Walker D.L."/>
            <person name="Wang S."/>
            <person name="Wang K."/>
            <person name="White C.S."/>
            <person name="Williams A.C."/>
            <person name="Williamson J."/>
            <person name="Wilson K."/>
            <person name="Woghiren I.O."/>
            <person name="Woodworth J.R."/>
            <person name="Worley K.C."/>
            <person name="Wright R.A."/>
            <person name="Wu W."/>
            <person name="Young L."/>
            <person name="Zhang L."/>
            <person name="Zhang J."/>
            <person name="Zhu Y."/>
            <person name="Muzny D.M."/>
            <person name="Weinstock G."/>
            <person name="Gibbs R.A."/>
        </authorList>
    </citation>
    <scope>NUCLEOTIDE SEQUENCE [LARGE SCALE GENOMIC DNA]</scope>
    <source>
        <strain evidence="12">LSR1</strain>
    </source>
</reference>
<dbReference type="InterPro" id="IPR002314">
    <property type="entry name" value="aa-tRNA-synt_IIb"/>
</dbReference>
<protein>
    <recommendedName>
        <fullName evidence="2">threonine--tRNA ligase</fullName>
        <ecNumber evidence="2">6.1.1.3</ecNumber>
    </recommendedName>
    <alternativeName>
        <fullName evidence="8">Threonyl-tRNA synthetase</fullName>
    </alternativeName>
</protein>
<dbReference type="OrthoDB" id="5423599at2759"/>
<dbReference type="Gene3D" id="3.30.930.10">
    <property type="entry name" value="Bira Bifunctional Protein, Domain 2"/>
    <property type="match status" value="1"/>
</dbReference>
<evidence type="ECO:0000313" key="11">
    <source>
        <dbReference type="EnsemblMetazoa" id="XP_003248697.1"/>
    </source>
</evidence>
<dbReference type="GeneID" id="100575328"/>
<keyword evidence="5" id="KW-0067">ATP-binding</keyword>
<dbReference type="KEGG" id="api:100575328"/>
<dbReference type="Proteomes" id="UP000007819">
    <property type="component" value="Unassembled WGS sequence"/>
</dbReference>
<proteinExistence type="inferred from homology"/>
<dbReference type="PRINTS" id="PR01047">
    <property type="entry name" value="TRNASYNTHTHR"/>
</dbReference>
<dbReference type="RefSeq" id="XP_003248697.1">
    <property type="nucleotide sequence ID" value="XM_003248649.1"/>
</dbReference>
<dbReference type="SUPFAM" id="SSF55681">
    <property type="entry name" value="Class II aaRS and biotin synthetases"/>
    <property type="match status" value="1"/>
</dbReference>
<dbReference type="AlphaFoldDB" id="A0A8R1W831"/>
<dbReference type="Pfam" id="PF00587">
    <property type="entry name" value="tRNA-synt_2b"/>
    <property type="match status" value="1"/>
</dbReference>
<feature type="domain" description="Aminoacyl-transfer RNA synthetases class-II family profile" evidence="10">
    <location>
        <begin position="13"/>
        <end position="180"/>
    </location>
</feature>
<keyword evidence="12" id="KW-1185">Reference proteome</keyword>
<sequence>MERLMADFRVIQRNELLGALTGLTHVQRFQLDDAHIFCTTEEIGQEMMSSLDFLRHVYTVFRFTFQFRLSARPEKYLGELEMLKNAEKQLADSLNLFCKPWTLNPVDGAFYGPKIDITISDALKRQHQCATIQLDFQLPIRFNLNFISESGEKKRSVIIHRAIFGSVERMIAILTESFAI</sequence>
<dbReference type="InterPro" id="IPR006195">
    <property type="entry name" value="aa-tRNA-synth_II"/>
</dbReference>
<evidence type="ECO:0000256" key="3">
    <source>
        <dbReference type="ARBA" id="ARBA00022598"/>
    </source>
</evidence>
<dbReference type="EC" id="6.1.1.3" evidence="2"/>
<evidence type="ECO:0000256" key="1">
    <source>
        <dbReference type="ARBA" id="ARBA00008226"/>
    </source>
</evidence>
<evidence type="ECO:0000256" key="6">
    <source>
        <dbReference type="ARBA" id="ARBA00022917"/>
    </source>
</evidence>
<reference evidence="11" key="2">
    <citation type="submission" date="2022-06" db="UniProtKB">
        <authorList>
            <consortium name="EnsemblMetazoa"/>
        </authorList>
    </citation>
    <scope>IDENTIFICATION</scope>
</reference>
<name>A0A8R1W831_ACYPI</name>
<comment type="similarity">
    <text evidence="1">Belongs to the class-II aminoacyl-tRNA synthetase family.</text>
</comment>